<dbReference type="Pfam" id="PF04883">
    <property type="entry name" value="HK97-gp10_like"/>
    <property type="match status" value="1"/>
</dbReference>
<evidence type="ECO:0000313" key="2">
    <source>
        <dbReference type="Proteomes" id="UP000464754"/>
    </source>
</evidence>
<dbReference type="EMBL" id="AP019695">
    <property type="protein sequence ID" value="BBK22730.1"/>
    <property type="molecule type" value="Genomic_DNA"/>
</dbReference>
<sequence length="133" mass="15471">MSKSDIEIDGLDEFEKKLTKLIEHDYPEEFRKMVIQIATDLQTAVQDATPVKTSHLQENWFVGDLVKRGNEYYIEVYNNVEYAEPVEYGHRTANGGFVEGAHMMELSVEMLKIQLPAYLRDWLSDFISRHDLS</sequence>
<gene>
    <name evidence="1" type="ORF">Aargi30884_16330</name>
</gene>
<proteinExistence type="predicted"/>
<protein>
    <recommendedName>
        <fullName evidence="3">HK97 gp10 family phage protein</fullName>
    </recommendedName>
</protein>
<dbReference type="AlphaFoldDB" id="A0A6N4TI91"/>
<organism evidence="1 2">
    <name type="scientific">Amedibacterium intestinale</name>
    <dbReference type="NCBI Taxonomy" id="2583452"/>
    <lineage>
        <taxon>Bacteria</taxon>
        <taxon>Bacillati</taxon>
        <taxon>Bacillota</taxon>
        <taxon>Erysipelotrichia</taxon>
        <taxon>Erysipelotrichales</taxon>
        <taxon>Erysipelotrichaceae</taxon>
        <taxon>Amedibacterium</taxon>
    </lineage>
</organism>
<evidence type="ECO:0000313" key="1">
    <source>
        <dbReference type="EMBL" id="BBK22730.1"/>
    </source>
</evidence>
<accession>A0A6N4TI91</accession>
<dbReference type="Proteomes" id="UP000464754">
    <property type="component" value="Chromosome"/>
</dbReference>
<dbReference type="KEGG" id="aarg:Aargi30884_16330"/>
<dbReference type="RefSeq" id="WP_115716457.1">
    <property type="nucleotide sequence ID" value="NZ_AP019695.1"/>
</dbReference>
<evidence type="ECO:0008006" key="3">
    <source>
        <dbReference type="Google" id="ProtNLM"/>
    </source>
</evidence>
<reference evidence="2" key="1">
    <citation type="submission" date="2019-05" db="EMBL/GenBank/DDBJ databases">
        <title>Complete genome sequencing of Absiella argi strain JCM 30884.</title>
        <authorList>
            <person name="Sakamoto M."/>
            <person name="Murakami T."/>
            <person name="Mori H."/>
        </authorList>
    </citation>
    <scope>NUCLEOTIDE SEQUENCE [LARGE SCALE GENOMIC DNA]</scope>
    <source>
        <strain evidence="2">JCM 30884</strain>
    </source>
</reference>
<keyword evidence="2" id="KW-1185">Reference proteome</keyword>
<name>A0A6N4TI91_9FIRM</name>
<dbReference type="InterPro" id="IPR010064">
    <property type="entry name" value="HK97-gp10_tail"/>
</dbReference>